<evidence type="ECO:0000256" key="1">
    <source>
        <dbReference type="ARBA" id="ARBA00004141"/>
    </source>
</evidence>
<accession>A0A8E7B0Z4</accession>
<dbReference type="KEGG" id="mrtj:KHC33_00725"/>
<gene>
    <name evidence="9" type="ORF">KHC33_00725</name>
</gene>
<evidence type="ECO:0000256" key="2">
    <source>
        <dbReference type="ARBA" id="ARBA00022676"/>
    </source>
</evidence>
<dbReference type="GO" id="GO:0016757">
    <property type="term" value="F:glycosyltransferase activity"/>
    <property type="evidence" value="ECO:0007669"/>
    <property type="project" value="UniProtKB-KW"/>
</dbReference>
<reference evidence="9 10" key="1">
    <citation type="submission" date="2021-05" db="EMBL/GenBank/DDBJ databases">
        <title>A novel Methanospirillum isolate from a pyrite-forming mixed culture.</title>
        <authorList>
            <person name="Bunk B."/>
            <person name="Sproer C."/>
            <person name="Spring S."/>
            <person name="Pester M."/>
        </authorList>
    </citation>
    <scope>NUCLEOTIDE SEQUENCE [LARGE SCALE GENOMIC DNA]</scope>
    <source>
        <strain evidence="9 10">J.3.6.1-F.2.7.3</strain>
    </source>
</reference>
<dbReference type="EMBL" id="CP075546">
    <property type="protein sequence ID" value="QVV89093.1"/>
    <property type="molecule type" value="Genomic_DNA"/>
</dbReference>
<keyword evidence="2 9" id="KW-0328">Glycosyltransferase</keyword>
<feature type="transmembrane region" description="Helical" evidence="7">
    <location>
        <begin position="665"/>
        <end position="686"/>
    </location>
</feature>
<dbReference type="PANTHER" id="PTHR43867">
    <property type="entry name" value="CELLULOSE SYNTHASE CATALYTIC SUBUNIT A [UDP-FORMING]"/>
    <property type="match status" value="1"/>
</dbReference>
<dbReference type="InterPro" id="IPR029044">
    <property type="entry name" value="Nucleotide-diphossugar_trans"/>
</dbReference>
<dbReference type="SUPFAM" id="SSF53448">
    <property type="entry name" value="Nucleotide-diphospho-sugar transferases"/>
    <property type="match status" value="1"/>
</dbReference>
<evidence type="ECO:0000313" key="10">
    <source>
        <dbReference type="Proteomes" id="UP000680656"/>
    </source>
</evidence>
<dbReference type="EC" id="2.4.-.-" evidence="9"/>
<dbReference type="CDD" id="cd06427">
    <property type="entry name" value="CESA_like_2"/>
    <property type="match status" value="1"/>
</dbReference>
<evidence type="ECO:0000256" key="4">
    <source>
        <dbReference type="ARBA" id="ARBA00022692"/>
    </source>
</evidence>
<evidence type="ECO:0000313" key="9">
    <source>
        <dbReference type="EMBL" id="QVV89093.1"/>
    </source>
</evidence>
<sequence length="848" mass="97019">MSDLTKEELITTLQGMDVPNTVLLEDPSITLDTFILAIKKFRIQAPDDFYAFLADRMGLAFMERDILFANPRIGSILPYAVGEEVLIALLESKPTYLKIATANPLDEPLFKRLEEVFGKKIEKVVTPLDAILTITDTSYQGPHAYSALSELVDRQPEESAFRILVPWQKATIIIGTILVLFLIAINPYFWLFILFTIINITYFVMNPVKFYVSMQGMTGEKNVIHISDEDIQNLKDEDLPIYTVLVPLFHEQEMLPHILQNIANINYPRDKLDVKILMEEEDTETIEKARKLGLFGNVEEIISPMSEAEYHAFLSVFHPVVIPKADITTKPRACNYGLKRSRGEFVVIYDAEDFPDRDQLKKVVIAFQRLGPKYACVQCLLNFYNPRKNMLTRWFSIEYSYYYDFYIQGLDKIDAPIPLGGTSNHFRMKTLRELGAWDPYNVTEDADLGMRIARKNLHTAVLNSHTYEEAVTRVPSWIRQRSRWVKGFVITWFVTMRHPVKVLKDIGIKNFFIFQTGFGGNFYLPLMNLFLWLVFAAGFIIPEYFSSWFDFWPFAAIAVFNLLIGNLFFLTMMVFATWKEKQRDLLLYALFSPIYWLLMSIGAWKGTLQLIFKPYKWEKTSHGTEIVHEQLLIEHPERFSKPVKWIEVKSPEVDRGARKVTGSQIAFSIGITVLLILLALIIFGVIEYKPISDHFTVTKIPGLSQVMTPLEDYQSGRDVRLLNYEALPGPYSTSPPIINTEPVKTQEITSTDTIEPGRPARVLYTPGEPGLAVRYDPLVNRIIIVSEKRLPEGDFYVVTARSGGVEYSKNMDITPGTMVLDGGLNTTDIRVFRVLKTGGRIPVIDTAI</sequence>
<proteinExistence type="predicted"/>
<feature type="transmembrane region" description="Helical" evidence="7">
    <location>
        <begin position="522"/>
        <end position="545"/>
    </location>
</feature>
<name>A0A8E7B0Z4_9EURY</name>
<feature type="domain" description="Glycosyltransferase 2-like" evidence="8">
    <location>
        <begin position="346"/>
        <end position="564"/>
    </location>
</feature>
<dbReference type="GeneID" id="65095663"/>
<evidence type="ECO:0000256" key="5">
    <source>
        <dbReference type="ARBA" id="ARBA00022989"/>
    </source>
</evidence>
<keyword evidence="3 9" id="KW-0808">Transferase</keyword>
<keyword evidence="4 7" id="KW-0812">Transmembrane</keyword>
<protein>
    <submittedName>
        <fullName evidence="9">Glycosyltransferase</fullName>
        <ecNumber evidence="9">2.4.-.-</ecNumber>
    </submittedName>
</protein>
<dbReference type="InterPro" id="IPR037257">
    <property type="entry name" value="T2SS_E_N_sf"/>
</dbReference>
<keyword evidence="5 7" id="KW-1133">Transmembrane helix</keyword>
<evidence type="ECO:0000256" key="7">
    <source>
        <dbReference type="SAM" id="Phobius"/>
    </source>
</evidence>
<keyword evidence="6 7" id="KW-0472">Membrane</keyword>
<dbReference type="Gene3D" id="3.90.550.10">
    <property type="entry name" value="Spore Coat Polysaccharide Biosynthesis Protein SpsA, Chain A"/>
    <property type="match status" value="1"/>
</dbReference>
<feature type="transmembrane region" description="Helical" evidence="7">
    <location>
        <begin position="164"/>
        <end position="183"/>
    </location>
</feature>
<dbReference type="Proteomes" id="UP000680656">
    <property type="component" value="Chromosome"/>
</dbReference>
<feature type="transmembrane region" description="Helical" evidence="7">
    <location>
        <begin position="585"/>
        <end position="604"/>
    </location>
</feature>
<dbReference type="AlphaFoldDB" id="A0A8E7B0Z4"/>
<dbReference type="InterPro" id="IPR050321">
    <property type="entry name" value="Glycosyltr_2/OpgH_subfam"/>
</dbReference>
<dbReference type="GO" id="GO:0016020">
    <property type="term" value="C:membrane"/>
    <property type="evidence" value="ECO:0007669"/>
    <property type="project" value="UniProtKB-SubCell"/>
</dbReference>
<dbReference type="RefSeq" id="WP_214419895.1">
    <property type="nucleotide sequence ID" value="NZ_CP075546.1"/>
</dbReference>
<dbReference type="SUPFAM" id="SSF160246">
    <property type="entry name" value="EspE N-terminal domain-like"/>
    <property type="match status" value="1"/>
</dbReference>
<dbReference type="PANTHER" id="PTHR43867:SF2">
    <property type="entry name" value="CELLULOSE SYNTHASE CATALYTIC SUBUNIT A [UDP-FORMING]"/>
    <property type="match status" value="1"/>
</dbReference>
<feature type="transmembrane region" description="Helical" evidence="7">
    <location>
        <begin position="189"/>
        <end position="212"/>
    </location>
</feature>
<keyword evidence="10" id="KW-1185">Reference proteome</keyword>
<evidence type="ECO:0000256" key="6">
    <source>
        <dbReference type="ARBA" id="ARBA00023136"/>
    </source>
</evidence>
<feature type="transmembrane region" description="Helical" evidence="7">
    <location>
        <begin position="551"/>
        <end position="578"/>
    </location>
</feature>
<organism evidence="9 10">
    <name type="scientific">Methanospirillum purgamenti</name>
    <dbReference type="NCBI Taxonomy" id="2834276"/>
    <lineage>
        <taxon>Archaea</taxon>
        <taxon>Methanobacteriati</taxon>
        <taxon>Methanobacteriota</taxon>
        <taxon>Stenosarchaea group</taxon>
        <taxon>Methanomicrobia</taxon>
        <taxon>Methanomicrobiales</taxon>
        <taxon>Methanospirillaceae</taxon>
        <taxon>Methanospirillum</taxon>
    </lineage>
</organism>
<dbReference type="Pfam" id="PF13632">
    <property type="entry name" value="Glyco_trans_2_3"/>
    <property type="match status" value="1"/>
</dbReference>
<comment type="subcellular location">
    <subcellularLocation>
        <location evidence="1">Membrane</location>
        <topology evidence="1">Multi-pass membrane protein</topology>
    </subcellularLocation>
</comment>
<evidence type="ECO:0000256" key="3">
    <source>
        <dbReference type="ARBA" id="ARBA00022679"/>
    </source>
</evidence>
<evidence type="ECO:0000259" key="8">
    <source>
        <dbReference type="Pfam" id="PF13632"/>
    </source>
</evidence>
<dbReference type="InterPro" id="IPR001173">
    <property type="entry name" value="Glyco_trans_2-like"/>
</dbReference>